<dbReference type="Proteomes" id="UP000322981">
    <property type="component" value="Unassembled WGS sequence"/>
</dbReference>
<evidence type="ECO:0000256" key="2">
    <source>
        <dbReference type="ARBA" id="ARBA00022840"/>
    </source>
</evidence>
<dbReference type="SUPFAM" id="SSF56112">
    <property type="entry name" value="Protein kinase-like (PK-like)"/>
    <property type="match status" value="1"/>
</dbReference>
<dbReference type="PROSITE" id="PS50011">
    <property type="entry name" value="PROTEIN_KINASE_DOM"/>
    <property type="match status" value="1"/>
</dbReference>
<dbReference type="InterPro" id="IPR005532">
    <property type="entry name" value="SUMF_dom"/>
</dbReference>
<dbReference type="SMART" id="SM00028">
    <property type="entry name" value="TPR"/>
    <property type="match status" value="9"/>
</dbReference>
<sequence>MSGPGKESALPIGAMIEEFRIVRILGAGSFGVVYQCDNTYLDETVAIKEFLPTDLAARMPNGRIEPLSEATREGFDWALERFLQEAKTLWGLGHPVPHRNIVRVTRYRELNGSAYMFMQFERGQPLSDLLEERGTLPFEELRAILLPLLDGLERVHSSGIVHRDIKPGNILIRSDGSPVLIDFGSARYVAKSGERSVFATYTPLYAALEQHQDVGEQGPWTDIYALGATLYRAVTGLPPKSASQRLLSDPQQPASDLCHDRYPESFLQAIDQACALDPRDRPQSVAEWRQGLLGTRAATDYAPTIVKPIRRGPASATIAESTASSRRTEIRSATPSTTRPAAAVLSSPTATSPGPVRSRRPVWLRAIGPSAGLILLALLAATGWHWWQGRTVTPPTRLPNLVLPDPLPDRPSTATTYERLAMAHLEQGQLERSIELVELGLASTPRDQRLLALQDYLDKQRYARKLVEKIERAIRDEAFDEGLALIDEGLETVPGHAELTALRERVMTLRKAQRRAQAETLLGQAQAAQERGDLDAALALTTEGLRLSPEQAALLSMRSELLALKVQQQRVDSLLTEARTLLDQGALDEALDQIAEGLSIAPEQADLMRLRDDIEAKRKQAHRVEALALLERAEQAFAQGQLPEGLDRIDEGLLQQSELDALRSLRSRVAAATGRQRSDELLAQARDAHGRGDLYQSLRLLDEALKLTPGHAETLTLRSEIETELEQRGRVEQIVAEARELLRKQAFDESLAWLERGLRLVPNEPELLRLRDLVRSERQRQLAQDTAQLLERARSLAAEGKLEQALALVDEALALSPKAVPAIGYRRELQAALDRQQLLSQTLAECEQRLTADTMDPGQLDEAAECFERALTLDAGSQRAAAGLQQVADAYARIASEALRRGAPEDADLAIAALKALQPSHPGLTELEGERDLIRRRLLPPMVSVAAGCYAMGSPADEPGREADERLHEVCVDAFMLGKYEVTVEDFARFVDATDYRSDAERGVGGQYGCWTFDRENGDSTWGYHVWASWITPNKYQESRSGHPVSCVSWNDAMAYANWLSKETGRRFRLPTEAEWEYAARAGERSTRYWPASGLETACRNASVADTGHAWADGFDCDDRHEWVAPVGTFASNPWGLFDMLGNLWEWTCSEYDAAYGGIEKRCAPASSDAPRVLRGGAWNSGPSLVRAAYRNRNFPEARYSFVGFRLAQDLAAPAKTP</sequence>
<dbReference type="SUPFAM" id="SSF48452">
    <property type="entry name" value="TPR-like"/>
    <property type="match status" value="2"/>
</dbReference>
<dbReference type="PANTHER" id="PTHR23150:SF19">
    <property type="entry name" value="FORMYLGLYCINE-GENERATING ENZYME"/>
    <property type="match status" value="1"/>
</dbReference>
<dbReference type="InterPro" id="IPR017441">
    <property type="entry name" value="Protein_kinase_ATP_BS"/>
</dbReference>
<keyword evidence="1 3" id="KW-0547">Nucleotide-binding</keyword>
<keyword evidence="2 3" id="KW-0067">ATP-binding</keyword>
<dbReference type="Gene3D" id="3.90.1580.10">
    <property type="entry name" value="paralog of FGE (formylglycine-generating enzyme)"/>
    <property type="match status" value="1"/>
</dbReference>
<dbReference type="SMART" id="SM00220">
    <property type="entry name" value="S_TKc"/>
    <property type="match status" value="1"/>
</dbReference>
<evidence type="ECO:0000256" key="3">
    <source>
        <dbReference type="PROSITE-ProRule" id="PRU10141"/>
    </source>
</evidence>
<protein>
    <submittedName>
        <fullName evidence="6">SUMF1/EgtB/PvdO family nonheme iron enzyme</fullName>
    </submittedName>
</protein>
<dbReference type="Pfam" id="PF00069">
    <property type="entry name" value="Pkinase"/>
    <property type="match status" value="1"/>
</dbReference>
<dbReference type="InterPro" id="IPR008271">
    <property type="entry name" value="Ser/Thr_kinase_AS"/>
</dbReference>
<dbReference type="InterPro" id="IPR011009">
    <property type="entry name" value="Kinase-like_dom_sf"/>
</dbReference>
<feature type="domain" description="Protein kinase" evidence="5">
    <location>
        <begin position="19"/>
        <end position="293"/>
    </location>
</feature>
<dbReference type="GO" id="GO:0120147">
    <property type="term" value="F:formylglycine-generating oxidase activity"/>
    <property type="evidence" value="ECO:0007669"/>
    <property type="project" value="TreeGrafter"/>
</dbReference>
<dbReference type="Gene3D" id="1.25.40.10">
    <property type="entry name" value="Tetratricopeptide repeat domain"/>
    <property type="match status" value="4"/>
</dbReference>
<evidence type="ECO:0000256" key="4">
    <source>
        <dbReference type="SAM" id="MobiDB-lite"/>
    </source>
</evidence>
<reference evidence="6 7" key="1">
    <citation type="submission" date="2019-09" db="EMBL/GenBank/DDBJ databases">
        <title>Whole-genome sequence of the purple sulfur bacterium Thiohalocapsa marina DSM 19078.</title>
        <authorList>
            <person name="Kyndt J.A."/>
            <person name="Meyer T.E."/>
        </authorList>
    </citation>
    <scope>NUCLEOTIDE SEQUENCE [LARGE SCALE GENOMIC DNA]</scope>
    <source>
        <strain evidence="6 7">DSM 19078</strain>
    </source>
</reference>
<evidence type="ECO:0000313" key="7">
    <source>
        <dbReference type="Proteomes" id="UP000322981"/>
    </source>
</evidence>
<keyword evidence="7" id="KW-1185">Reference proteome</keyword>
<dbReference type="OrthoDB" id="9801841at2"/>
<dbReference type="RefSeq" id="WP_150089956.1">
    <property type="nucleotide sequence ID" value="NZ_JBFUOH010000095.1"/>
</dbReference>
<dbReference type="InterPro" id="IPR019734">
    <property type="entry name" value="TPR_rpt"/>
</dbReference>
<dbReference type="InterPro" id="IPR011990">
    <property type="entry name" value="TPR-like_helical_dom_sf"/>
</dbReference>
<dbReference type="PROSITE" id="PS00107">
    <property type="entry name" value="PROTEIN_KINASE_ATP"/>
    <property type="match status" value="1"/>
</dbReference>
<dbReference type="InterPro" id="IPR051043">
    <property type="entry name" value="Sulfatase_Mod_Factor_Kinase"/>
</dbReference>
<dbReference type="Pfam" id="PF03781">
    <property type="entry name" value="FGE-sulfatase"/>
    <property type="match status" value="1"/>
</dbReference>
<dbReference type="SUPFAM" id="SSF56436">
    <property type="entry name" value="C-type lectin-like"/>
    <property type="match status" value="1"/>
</dbReference>
<dbReference type="CDD" id="cd14014">
    <property type="entry name" value="STKc_PknB_like"/>
    <property type="match status" value="1"/>
</dbReference>
<evidence type="ECO:0000259" key="5">
    <source>
        <dbReference type="PROSITE" id="PS50011"/>
    </source>
</evidence>
<gene>
    <name evidence="6" type="ORF">F2Q65_02185</name>
</gene>
<accession>A0A5M8FU71</accession>
<dbReference type="PANTHER" id="PTHR23150">
    <property type="entry name" value="SULFATASE MODIFYING FACTOR 1, 2"/>
    <property type="match status" value="1"/>
</dbReference>
<dbReference type="InterPro" id="IPR016187">
    <property type="entry name" value="CTDL_fold"/>
</dbReference>
<dbReference type="Gene3D" id="3.30.200.20">
    <property type="entry name" value="Phosphorylase Kinase, domain 1"/>
    <property type="match status" value="1"/>
</dbReference>
<feature type="binding site" evidence="3">
    <location>
        <position position="48"/>
    </location>
    <ligand>
        <name>ATP</name>
        <dbReference type="ChEBI" id="CHEBI:30616"/>
    </ligand>
</feature>
<dbReference type="InterPro" id="IPR000719">
    <property type="entry name" value="Prot_kinase_dom"/>
</dbReference>
<feature type="compositionally biased region" description="Low complexity" evidence="4">
    <location>
        <begin position="314"/>
        <end position="343"/>
    </location>
</feature>
<dbReference type="EMBL" id="VWXX01000002">
    <property type="protein sequence ID" value="KAA6187354.1"/>
    <property type="molecule type" value="Genomic_DNA"/>
</dbReference>
<organism evidence="6 7">
    <name type="scientific">Thiohalocapsa marina</name>
    <dbReference type="NCBI Taxonomy" id="424902"/>
    <lineage>
        <taxon>Bacteria</taxon>
        <taxon>Pseudomonadati</taxon>
        <taxon>Pseudomonadota</taxon>
        <taxon>Gammaproteobacteria</taxon>
        <taxon>Chromatiales</taxon>
        <taxon>Chromatiaceae</taxon>
        <taxon>Thiohalocapsa</taxon>
    </lineage>
</organism>
<comment type="caution">
    <text evidence="6">The sequence shown here is derived from an EMBL/GenBank/DDBJ whole genome shotgun (WGS) entry which is preliminary data.</text>
</comment>
<dbReference type="PROSITE" id="PS00108">
    <property type="entry name" value="PROTEIN_KINASE_ST"/>
    <property type="match status" value="1"/>
</dbReference>
<evidence type="ECO:0000256" key="1">
    <source>
        <dbReference type="ARBA" id="ARBA00022741"/>
    </source>
</evidence>
<dbReference type="GO" id="GO:0004672">
    <property type="term" value="F:protein kinase activity"/>
    <property type="evidence" value="ECO:0007669"/>
    <property type="project" value="InterPro"/>
</dbReference>
<dbReference type="Gene3D" id="1.10.510.10">
    <property type="entry name" value="Transferase(Phosphotransferase) domain 1"/>
    <property type="match status" value="1"/>
</dbReference>
<feature type="region of interest" description="Disordered" evidence="4">
    <location>
        <begin position="312"/>
        <end position="357"/>
    </location>
</feature>
<dbReference type="InterPro" id="IPR042095">
    <property type="entry name" value="SUMF_sf"/>
</dbReference>
<evidence type="ECO:0000313" key="6">
    <source>
        <dbReference type="EMBL" id="KAA6187354.1"/>
    </source>
</evidence>
<dbReference type="GO" id="GO:0005524">
    <property type="term" value="F:ATP binding"/>
    <property type="evidence" value="ECO:0007669"/>
    <property type="project" value="UniProtKB-UniRule"/>
</dbReference>
<proteinExistence type="predicted"/>
<dbReference type="AlphaFoldDB" id="A0A5M8FU71"/>
<name>A0A5M8FU71_9GAMM</name>